<reference evidence="3" key="1">
    <citation type="submission" date="2020-05" db="EMBL/GenBank/DDBJ databases">
        <authorList>
            <person name="Chiriac C."/>
            <person name="Salcher M."/>
            <person name="Ghai R."/>
            <person name="Kavagutti S V."/>
        </authorList>
    </citation>
    <scope>NUCLEOTIDE SEQUENCE</scope>
</reference>
<dbReference type="GO" id="GO:0006260">
    <property type="term" value="P:DNA replication"/>
    <property type="evidence" value="ECO:0007669"/>
    <property type="project" value="TreeGrafter"/>
</dbReference>
<evidence type="ECO:0000313" key="3">
    <source>
        <dbReference type="EMBL" id="CAB4179763.1"/>
    </source>
</evidence>
<name>A0A6J5Q6P8_9CAUD</name>
<organism evidence="3">
    <name type="scientific">uncultured Caudovirales phage</name>
    <dbReference type="NCBI Taxonomy" id="2100421"/>
    <lineage>
        <taxon>Viruses</taxon>
        <taxon>Duplodnaviria</taxon>
        <taxon>Heunggongvirae</taxon>
        <taxon>Uroviricota</taxon>
        <taxon>Caudoviricetes</taxon>
        <taxon>Peduoviridae</taxon>
        <taxon>Maltschvirus</taxon>
        <taxon>Maltschvirus maltsch</taxon>
    </lineage>
</organism>
<dbReference type="EMBL" id="LR796984">
    <property type="protein sequence ID" value="CAB4179763.1"/>
    <property type="molecule type" value="Genomic_DNA"/>
</dbReference>
<dbReference type="SMART" id="SM00382">
    <property type="entry name" value="AAA"/>
    <property type="match status" value="1"/>
</dbReference>
<dbReference type="EMBL" id="LR797127">
    <property type="protein sequence ID" value="CAB4188879.1"/>
    <property type="molecule type" value="Genomic_DNA"/>
</dbReference>
<gene>
    <name evidence="3" type="ORF">UFOVP1035_38</name>
    <name evidence="4" type="ORF">UFOVP1181_144</name>
    <name evidence="2" type="ORF">UFOVP965_42</name>
</gene>
<dbReference type="SUPFAM" id="SSF52540">
    <property type="entry name" value="P-loop containing nucleoside triphosphate hydrolases"/>
    <property type="match status" value="1"/>
</dbReference>
<dbReference type="InterPro" id="IPR003593">
    <property type="entry name" value="AAA+_ATPase"/>
</dbReference>
<protein>
    <submittedName>
        <fullName evidence="3">AAA domain containing protein</fullName>
    </submittedName>
</protein>
<feature type="domain" description="AAA+ ATPase" evidence="1">
    <location>
        <begin position="64"/>
        <end position="221"/>
    </location>
</feature>
<proteinExistence type="predicted"/>
<accession>A0A6J5Q6P8</accession>
<sequence>MFKTSELKIRRRTWIAMANIPTARVGWLLEDCEEIEAGDLAIIRKWLDTVKAKKVIRAVGSRGCGKGLMFWGTPGHGKTTLALAVLQEMLTTFSFEEFDSEPSSPLIRPAYFATFNDLLDLKGAMMDGPTEDQAVIYAGILGECRNDAYNVRVLVLDDVGKEHASLSGWQKNMLHHVLRTRFNNGLPTIVTTNIELSDWAGLYGDATESFANEAFGYLPITSRSGDLRK</sequence>
<dbReference type="Gene3D" id="3.40.50.300">
    <property type="entry name" value="P-loop containing nucleotide triphosphate hydrolases"/>
    <property type="match status" value="1"/>
</dbReference>
<dbReference type="InterPro" id="IPR027417">
    <property type="entry name" value="P-loop_NTPase"/>
</dbReference>
<dbReference type="EMBL" id="LR796920">
    <property type="protein sequence ID" value="CAB4174428.1"/>
    <property type="molecule type" value="Genomic_DNA"/>
</dbReference>
<dbReference type="PANTHER" id="PTHR30050:SF4">
    <property type="entry name" value="ATP-BINDING PROTEIN RV3427C IN INSERTION SEQUENCE-RELATED"/>
    <property type="match status" value="1"/>
</dbReference>
<evidence type="ECO:0000313" key="4">
    <source>
        <dbReference type="EMBL" id="CAB4188879.1"/>
    </source>
</evidence>
<evidence type="ECO:0000259" key="1">
    <source>
        <dbReference type="SMART" id="SM00382"/>
    </source>
</evidence>
<dbReference type="PANTHER" id="PTHR30050">
    <property type="entry name" value="CHROMOSOMAL REPLICATION INITIATOR PROTEIN DNAA"/>
    <property type="match status" value="1"/>
</dbReference>
<evidence type="ECO:0000313" key="2">
    <source>
        <dbReference type="EMBL" id="CAB4174428.1"/>
    </source>
</evidence>